<keyword evidence="2" id="KW-1185">Reference proteome</keyword>
<feature type="region of interest" description="Disordered" evidence="1">
    <location>
        <begin position="144"/>
        <end position="172"/>
    </location>
</feature>
<proteinExistence type="predicted"/>
<name>A0A0M3IFL7_ASCLU</name>
<protein>
    <submittedName>
        <fullName evidence="3">CUB domain-containing protein</fullName>
    </submittedName>
</protein>
<feature type="region of interest" description="Disordered" evidence="1">
    <location>
        <begin position="106"/>
        <end position="131"/>
    </location>
</feature>
<reference evidence="3" key="1">
    <citation type="submission" date="2017-02" db="UniProtKB">
        <authorList>
            <consortium name="WormBaseParasite"/>
        </authorList>
    </citation>
    <scope>IDENTIFICATION</scope>
</reference>
<accession>A0A0M3IFL7</accession>
<dbReference type="Proteomes" id="UP000036681">
    <property type="component" value="Unplaced"/>
</dbReference>
<feature type="compositionally biased region" description="Basic and acidic residues" evidence="1">
    <location>
        <begin position="159"/>
        <end position="172"/>
    </location>
</feature>
<evidence type="ECO:0000313" key="2">
    <source>
        <dbReference type="Proteomes" id="UP000036681"/>
    </source>
</evidence>
<dbReference type="WBParaSite" id="ALUE_0001701301-mRNA-1">
    <property type="protein sequence ID" value="ALUE_0001701301-mRNA-1"/>
    <property type="gene ID" value="ALUE_0001701301"/>
</dbReference>
<evidence type="ECO:0000256" key="1">
    <source>
        <dbReference type="SAM" id="MobiDB-lite"/>
    </source>
</evidence>
<sequence length="172" mass="19151">MERQDSHTDGLAFIPSTETLRFYVSRDSLHVRYQYYWFCGTKASQIVSGTNKMIILYRGSYSTSFSIRYRYGTAVLVSAAETSATSANITETSTELETELPTVVIEPSEGPQTQPPTVVIEPSTEPQTKPPTMEMIVAGTIDEHTSGAASAEEIEEVDEFKRDSLHESLRIE</sequence>
<organism evidence="2 3">
    <name type="scientific">Ascaris lumbricoides</name>
    <name type="common">Giant roundworm</name>
    <dbReference type="NCBI Taxonomy" id="6252"/>
    <lineage>
        <taxon>Eukaryota</taxon>
        <taxon>Metazoa</taxon>
        <taxon>Ecdysozoa</taxon>
        <taxon>Nematoda</taxon>
        <taxon>Chromadorea</taxon>
        <taxon>Rhabditida</taxon>
        <taxon>Spirurina</taxon>
        <taxon>Ascaridomorpha</taxon>
        <taxon>Ascaridoidea</taxon>
        <taxon>Ascarididae</taxon>
        <taxon>Ascaris</taxon>
    </lineage>
</organism>
<dbReference type="AlphaFoldDB" id="A0A0M3IFL7"/>
<evidence type="ECO:0000313" key="3">
    <source>
        <dbReference type="WBParaSite" id="ALUE_0001701301-mRNA-1"/>
    </source>
</evidence>